<dbReference type="GO" id="GO:0003950">
    <property type="term" value="F:NAD+ poly-ADP-ribosyltransferase activity"/>
    <property type="evidence" value="ECO:0007669"/>
    <property type="project" value="InterPro"/>
</dbReference>
<dbReference type="Proteomes" id="UP001219525">
    <property type="component" value="Unassembled WGS sequence"/>
</dbReference>
<proteinExistence type="predicted"/>
<organism evidence="2 3">
    <name type="scientific">Mycena pura</name>
    <dbReference type="NCBI Taxonomy" id="153505"/>
    <lineage>
        <taxon>Eukaryota</taxon>
        <taxon>Fungi</taxon>
        <taxon>Dikarya</taxon>
        <taxon>Basidiomycota</taxon>
        <taxon>Agaricomycotina</taxon>
        <taxon>Agaricomycetes</taxon>
        <taxon>Agaricomycetidae</taxon>
        <taxon>Agaricales</taxon>
        <taxon>Marasmiineae</taxon>
        <taxon>Mycenaceae</taxon>
        <taxon>Mycena</taxon>
    </lineage>
</organism>
<dbReference type="EMBL" id="JARJCW010000152">
    <property type="protein sequence ID" value="KAJ7190324.1"/>
    <property type="molecule type" value="Genomic_DNA"/>
</dbReference>
<dbReference type="Pfam" id="PF00644">
    <property type="entry name" value="PARP"/>
    <property type="match status" value="1"/>
</dbReference>
<dbReference type="SUPFAM" id="SSF56399">
    <property type="entry name" value="ADP-ribosylation"/>
    <property type="match status" value="1"/>
</dbReference>
<gene>
    <name evidence="2" type="ORF">GGX14DRAFT_408097</name>
</gene>
<dbReference type="Gene3D" id="3.90.228.10">
    <property type="match status" value="1"/>
</dbReference>
<accession>A0AAD6Y3T7</accession>
<sequence>MYSGYDTGGPGFCSYGAPVPGYYGGGFPGPLPMYGGGFPGPLPKYGGCYGGPAPGCCVWSYSYPLPKPLLALLEDSHEEHEKVASNFTNNWLHTDRKLKKIRRIYKINPEEPSRSVFKRIPIILGGFKQSKAQASGMFGKGIYSTTVSSKAAGYSSTNGRSKYHAVLWNNVALGRKYHATQPLRYATEPPQDMILKSDPTSIGAWETGDASTLKFEEYCVYYNDAMRPKYLVLYKEVVCRALLALPLTLPTPAERNDQRAGHHTHHAPAPLAYPVTSRTPAHAAAPAPALWTMRARHHRGRVALAAGAPCTDADADADGQAGRWEGCSAGNDAGYNCPANGYGDTCGAAARATPYAANRLHRHHRSKAFATALAPPVAVAEPSGVHVGLIEDSESD</sequence>
<evidence type="ECO:0000313" key="2">
    <source>
        <dbReference type="EMBL" id="KAJ7190324.1"/>
    </source>
</evidence>
<evidence type="ECO:0000313" key="3">
    <source>
        <dbReference type="Proteomes" id="UP001219525"/>
    </source>
</evidence>
<feature type="domain" description="PARP catalytic" evidence="1">
    <location>
        <begin position="122"/>
        <end position="235"/>
    </location>
</feature>
<reference evidence="2" key="1">
    <citation type="submission" date="2023-03" db="EMBL/GenBank/DDBJ databases">
        <title>Massive genome expansion in bonnet fungi (Mycena s.s.) driven by repeated elements and novel gene families across ecological guilds.</title>
        <authorList>
            <consortium name="Lawrence Berkeley National Laboratory"/>
            <person name="Harder C.B."/>
            <person name="Miyauchi S."/>
            <person name="Viragh M."/>
            <person name="Kuo A."/>
            <person name="Thoen E."/>
            <person name="Andreopoulos B."/>
            <person name="Lu D."/>
            <person name="Skrede I."/>
            <person name="Drula E."/>
            <person name="Henrissat B."/>
            <person name="Morin E."/>
            <person name="Kohler A."/>
            <person name="Barry K."/>
            <person name="LaButti K."/>
            <person name="Morin E."/>
            <person name="Salamov A."/>
            <person name="Lipzen A."/>
            <person name="Mereny Z."/>
            <person name="Hegedus B."/>
            <person name="Baldrian P."/>
            <person name="Stursova M."/>
            <person name="Weitz H."/>
            <person name="Taylor A."/>
            <person name="Grigoriev I.V."/>
            <person name="Nagy L.G."/>
            <person name="Martin F."/>
            <person name="Kauserud H."/>
        </authorList>
    </citation>
    <scope>NUCLEOTIDE SEQUENCE</scope>
    <source>
        <strain evidence="2">9144</strain>
    </source>
</reference>
<keyword evidence="3" id="KW-1185">Reference proteome</keyword>
<comment type="caution">
    <text evidence="2">The sequence shown here is derived from an EMBL/GenBank/DDBJ whole genome shotgun (WGS) entry which is preliminary data.</text>
</comment>
<dbReference type="InterPro" id="IPR012317">
    <property type="entry name" value="Poly(ADP-ribose)pol_cat_dom"/>
</dbReference>
<evidence type="ECO:0000259" key="1">
    <source>
        <dbReference type="Pfam" id="PF00644"/>
    </source>
</evidence>
<name>A0AAD6Y3T7_9AGAR</name>
<dbReference type="AlphaFoldDB" id="A0AAD6Y3T7"/>
<protein>
    <recommendedName>
        <fullName evidence="1">PARP catalytic domain-containing protein</fullName>
    </recommendedName>
</protein>